<keyword evidence="3" id="KW-0732">Signal</keyword>
<keyword evidence="9" id="KW-1185">Reference proteome</keyword>
<dbReference type="EC" id="3.4.21.-" evidence="6"/>
<dbReference type="PRINTS" id="PR00839">
    <property type="entry name" value="V8PROTEASE"/>
</dbReference>
<dbReference type="Pfam" id="PF13365">
    <property type="entry name" value="Trypsin_2"/>
    <property type="match status" value="1"/>
</dbReference>
<evidence type="ECO:0000313" key="9">
    <source>
        <dbReference type="Proteomes" id="UP000266568"/>
    </source>
</evidence>
<name>A0A397PDP9_9SPHN</name>
<dbReference type="GO" id="GO:0006508">
    <property type="term" value="P:proteolysis"/>
    <property type="evidence" value="ECO:0007669"/>
    <property type="project" value="UniProtKB-KW"/>
</dbReference>
<dbReference type="InterPro" id="IPR009003">
    <property type="entry name" value="Peptidase_S1_PA"/>
</dbReference>
<dbReference type="SUPFAM" id="SSF50494">
    <property type="entry name" value="Trypsin-like serine proteases"/>
    <property type="match status" value="1"/>
</dbReference>
<keyword evidence="5 6" id="KW-0720">Serine protease</keyword>
<evidence type="ECO:0000256" key="2">
    <source>
        <dbReference type="ARBA" id="ARBA00022670"/>
    </source>
</evidence>
<evidence type="ECO:0000256" key="6">
    <source>
        <dbReference type="RuleBase" id="RU004296"/>
    </source>
</evidence>
<keyword evidence="4 6" id="KW-0378">Hydrolase</keyword>
<gene>
    <name evidence="8" type="ORF">DFR49_0588</name>
</gene>
<evidence type="ECO:0000256" key="7">
    <source>
        <dbReference type="SAM" id="MobiDB-lite"/>
    </source>
</evidence>
<comment type="caution">
    <text evidence="8">The sequence shown here is derived from an EMBL/GenBank/DDBJ whole genome shotgun (WGS) entry which is preliminary data.</text>
</comment>
<evidence type="ECO:0000256" key="4">
    <source>
        <dbReference type="ARBA" id="ARBA00022801"/>
    </source>
</evidence>
<comment type="similarity">
    <text evidence="1 6">Belongs to the peptidase S1B family.</text>
</comment>
<accession>A0A397PDP9</accession>
<reference evidence="8 9" key="1">
    <citation type="submission" date="2018-08" db="EMBL/GenBank/DDBJ databases">
        <title>Genomic Encyclopedia of Type Strains, Phase IV (KMG-IV): sequencing the most valuable type-strain genomes for metagenomic binning, comparative biology and taxonomic classification.</title>
        <authorList>
            <person name="Goeker M."/>
        </authorList>
    </citation>
    <scope>NUCLEOTIDE SEQUENCE [LARGE SCALE GENOMIC DNA]</scope>
    <source>
        <strain evidence="8 9">DSM 25527</strain>
    </source>
</reference>
<proteinExistence type="inferred from homology"/>
<protein>
    <recommendedName>
        <fullName evidence="6">Serine protease</fullName>
        <ecNumber evidence="6">3.4.21.-</ecNumber>
    </recommendedName>
</protein>
<organism evidence="8 9">
    <name type="scientific">Hephaestia caeni</name>
    <dbReference type="NCBI Taxonomy" id="645617"/>
    <lineage>
        <taxon>Bacteria</taxon>
        <taxon>Pseudomonadati</taxon>
        <taxon>Pseudomonadota</taxon>
        <taxon>Alphaproteobacteria</taxon>
        <taxon>Sphingomonadales</taxon>
        <taxon>Sphingomonadaceae</taxon>
        <taxon>Hephaestia</taxon>
    </lineage>
</organism>
<dbReference type="GO" id="GO:0008236">
    <property type="term" value="F:serine-type peptidase activity"/>
    <property type="evidence" value="ECO:0007669"/>
    <property type="project" value="UniProtKB-KW"/>
</dbReference>
<dbReference type="EMBL" id="QXDC01000002">
    <property type="protein sequence ID" value="RIA46059.1"/>
    <property type="molecule type" value="Genomic_DNA"/>
</dbReference>
<dbReference type="Proteomes" id="UP000266568">
    <property type="component" value="Unassembled WGS sequence"/>
</dbReference>
<evidence type="ECO:0000256" key="5">
    <source>
        <dbReference type="ARBA" id="ARBA00022825"/>
    </source>
</evidence>
<dbReference type="AlphaFoldDB" id="A0A397PDP9"/>
<evidence type="ECO:0000313" key="8">
    <source>
        <dbReference type="EMBL" id="RIA46059.1"/>
    </source>
</evidence>
<dbReference type="InterPro" id="IPR008256">
    <property type="entry name" value="Peptidase_S1B"/>
</dbReference>
<keyword evidence="2 6" id="KW-0645">Protease</keyword>
<evidence type="ECO:0000256" key="3">
    <source>
        <dbReference type="ARBA" id="ARBA00022729"/>
    </source>
</evidence>
<dbReference type="Gene3D" id="2.40.10.10">
    <property type="entry name" value="Trypsin-like serine proteases"/>
    <property type="match status" value="2"/>
</dbReference>
<dbReference type="InterPro" id="IPR043504">
    <property type="entry name" value="Peptidase_S1_PA_chymotrypsin"/>
</dbReference>
<dbReference type="RefSeq" id="WP_004211461.1">
    <property type="nucleotide sequence ID" value="NZ_QXDC01000002.1"/>
</dbReference>
<evidence type="ECO:0000256" key="1">
    <source>
        <dbReference type="ARBA" id="ARBA00008764"/>
    </source>
</evidence>
<sequence>MIDEAVGTGKFTELAPLDAPPPPPRRLGDLLKSIFGTKRSRDDIPNPQLEPARSIAFLCFYVNGRFVGSATGFFVKPDVVVTAAHNILMAKPTAVGAFAGYDAKRNPVQSVSASRWAWDAQRDFAVLITAPSPASGLQLNGRPTAKVTLAGYAFGYFGQLTAGVGAAKTSGDKLLYALPADKGDSGGPIFAGAFPTAVVVALHTDSFDTGNPFEAGGELADQQMIARIASLEAQART</sequence>
<feature type="region of interest" description="Disordered" evidence="7">
    <location>
        <begin position="1"/>
        <end position="25"/>
    </location>
</feature>